<evidence type="ECO:0000256" key="2">
    <source>
        <dbReference type="ARBA" id="ARBA00022475"/>
    </source>
</evidence>
<protein>
    <submittedName>
        <fullName evidence="8">Phage shock protein C (PspC) family protein</fullName>
    </submittedName>
</protein>
<keyword evidence="5 6" id="KW-0472">Membrane</keyword>
<reference evidence="8 9" key="1">
    <citation type="submission" date="2019-06" db="EMBL/GenBank/DDBJ databases">
        <title>Sequencing the genomes of 1000 actinobacteria strains.</title>
        <authorList>
            <person name="Klenk H.-P."/>
        </authorList>
    </citation>
    <scope>NUCLEOTIDE SEQUENCE [LARGE SCALE GENOMIC DNA]</scope>
    <source>
        <strain evidence="8 9">DSM 26477</strain>
    </source>
</reference>
<keyword evidence="4 6" id="KW-1133">Transmembrane helix</keyword>
<dbReference type="InterPro" id="IPR052027">
    <property type="entry name" value="PspC"/>
</dbReference>
<dbReference type="RefSeq" id="WP_141879904.1">
    <property type="nucleotide sequence ID" value="NZ_VFOM01000001.1"/>
</dbReference>
<dbReference type="Proteomes" id="UP000317998">
    <property type="component" value="Unassembled WGS sequence"/>
</dbReference>
<sequence length="60" mass="6738">MSTLQRPRDGRVLAGVCAGIALRFDLSPTLVRWIFALCVLFAGMPILIYILLWVLMPEGY</sequence>
<evidence type="ECO:0000313" key="9">
    <source>
        <dbReference type="Proteomes" id="UP000317998"/>
    </source>
</evidence>
<dbReference type="PANTHER" id="PTHR33885">
    <property type="entry name" value="PHAGE SHOCK PROTEIN C"/>
    <property type="match status" value="1"/>
</dbReference>
<keyword evidence="2" id="KW-1003">Cell membrane</keyword>
<dbReference type="EMBL" id="VFOM01000001">
    <property type="protein sequence ID" value="TQL47679.1"/>
    <property type="molecule type" value="Genomic_DNA"/>
</dbReference>
<evidence type="ECO:0000313" key="8">
    <source>
        <dbReference type="EMBL" id="TQL47679.1"/>
    </source>
</evidence>
<comment type="caution">
    <text evidence="8">The sequence shown here is derived from an EMBL/GenBank/DDBJ whole genome shotgun (WGS) entry which is preliminary data.</text>
</comment>
<gene>
    <name evidence="8" type="ORF">FB562_0745</name>
</gene>
<dbReference type="AlphaFoldDB" id="A0A542YHW4"/>
<accession>A0A542YHW4</accession>
<evidence type="ECO:0000256" key="3">
    <source>
        <dbReference type="ARBA" id="ARBA00022692"/>
    </source>
</evidence>
<keyword evidence="9" id="KW-1185">Reference proteome</keyword>
<organism evidence="8 9">
    <name type="scientific">Homoserinimonas aerilata</name>
    <dbReference type="NCBI Taxonomy" id="1162970"/>
    <lineage>
        <taxon>Bacteria</taxon>
        <taxon>Bacillati</taxon>
        <taxon>Actinomycetota</taxon>
        <taxon>Actinomycetes</taxon>
        <taxon>Micrococcales</taxon>
        <taxon>Microbacteriaceae</taxon>
        <taxon>Homoserinimonas</taxon>
    </lineage>
</organism>
<evidence type="ECO:0000256" key="6">
    <source>
        <dbReference type="SAM" id="Phobius"/>
    </source>
</evidence>
<keyword evidence="3 6" id="KW-0812">Transmembrane</keyword>
<proteinExistence type="predicted"/>
<dbReference type="OrthoDB" id="7359894at2"/>
<dbReference type="Pfam" id="PF04024">
    <property type="entry name" value="PspC"/>
    <property type="match status" value="1"/>
</dbReference>
<evidence type="ECO:0000256" key="5">
    <source>
        <dbReference type="ARBA" id="ARBA00023136"/>
    </source>
</evidence>
<dbReference type="PANTHER" id="PTHR33885:SF3">
    <property type="entry name" value="PHAGE SHOCK PROTEIN C"/>
    <property type="match status" value="1"/>
</dbReference>
<name>A0A542YHW4_9MICO</name>
<evidence type="ECO:0000259" key="7">
    <source>
        <dbReference type="Pfam" id="PF04024"/>
    </source>
</evidence>
<comment type="subcellular location">
    <subcellularLocation>
        <location evidence="1">Cell membrane</location>
        <topology evidence="1">Single-pass membrane protein</topology>
    </subcellularLocation>
</comment>
<evidence type="ECO:0000256" key="4">
    <source>
        <dbReference type="ARBA" id="ARBA00022989"/>
    </source>
</evidence>
<dbReference type="InterPro" id="IPR007168">
    <property type="entry name" value="Phageshock_PspC_N"/>
</dbReference>
<dbReference type="GO" id="GO:0005886">
    <property type="term" value="C:plasma membrane"/>
    <property type="evidence" value="ECO:0007669"/>
    <property type="project" value="UniProtKB-SubCell"/>
</dbReference>
<feature type="domain" description="Phage shock protein PspC N-terminal" evidence="7">
    <location>
        <begin position="3"/>
        <end position="58"/>
    </location>
</feature>
<feature type="transmembrane region" description="Helical" evidence="6">
    <location>
        <begin position="33"/>
        <end position="55"/>
    </location>
</feature>
<evidence type="ECO:0000256" key="1">
    <source>
        <dbReference type="ARBA" id="ARBA00004162"/>
    </source>
</evidence>